<dbReference type="Pfam" id="PF14355">
    <property type="entry name" value="Abi_C"/>
    <property type="match status" value="1"/>
</dbReference>
<organism evidence="2 3">
    <name type="scientific">Streptomyces subrutilus</name>
    <dbReference type="NCBI Taxonomy" id="36818"/>
    <lineage>
        <taxon>Bacteria</taxon>
        <taxon>Bacillati</taxon>
        <taxon>Actinomycetota</taxon>
        <taxon>Actinomycetes</taxon>
        <taxon>Kitasatosporales</taxon>
        <taxon>Streptomycetaceae</taxon>
        <taxon>Streptomyces</taxon>
    </lineage>
</organism>
<dbReference type="RefSeq" id="WP_069918138.1">
    <property type="nucleotide sequence ID" value="NZ_MEHK01000001.1"/>
</dbReference>
<dbReference type="Proteomes" id="UP000095705">
    <property type="component" value="Unassembled WGS sequence"/>
</dbReference>
<reference evidence="2 3" key="1">
    <citation type="submission" date="2016-08" db="EMBL/GenBank/DDBJ databases">
        <title>The complete genome of Streptomyces subrutilus 10-1-1.</title>
        <authorList>
            <person name="Chen X."/>
        </authorList>
    </citation>
    <scope>NUCLEOTIDE SEQUENCE [LARGE SCALE GENOMIC DNA]</scope>
    <source>
        <strain evidence="2 3">10-1-1</strain>
    </source>
</reference>
<evidence type="ECO:0000259" key="1">
    <source>
        <dbReference type="Pfam" id="PF14355"/>
    </source>
</evidence>
<protein>
    <recommendedName>
        <fullName evidence="1">Abortive infection protein-like C-terminal domain-containing protein</fullName>
    </recommendedName>
</protein>
<dbReference type="OrthoDB" id="5139861at2"/>
<comment type="caution">
    <text evidence="2">The sequence shown here is derived from an EMBL/GenBank/DDBJ whole genome shotgun (WGS) entry which is preliminary data.</text>
</comment>
<sequence length="331" mass="36208">MFKILVQEPLPRPKRITSGHWAAIDDAYQRLGRAVEAEDFAHVVGSAKELTESVARVTTEANGEVLADNTSYKTLLTTAHGIVAHAIKQDLAPNDVLRAIPDGARRMATQLAEIRNVYGTGHGRADVHEVTEEVAEACVHASLIWVRWVLARHTTVLLGNVTQLVSDLETENFSSGELAERLDAANLPSLKEPEQRRLGIAVGRRTAKATWTVRIDGVRACSTNPERWPDAYRTGVTEGLFINGDNQVDAFPMVSADCAAELLQHHSDAAGVLGELHQLLEAASWSFRFQGRYEAVVQDMHKALPKVPAGVRSLWIDITNALVAHAPEEVS</sequence>
<accession>A0A1E5PKZ5</accession>
<gene>
    <name evidence="2" type="ORF">BGK67_00230</name>
</gene>
<keyword evidence="3" id="KW-1185">Reference proteome</keyword>
<evidence type="ECO:0000313" key="2">
    <source>
        <dbReference type="EMBL" id="OEJ30022.1"/>
    </source>
</evidence>
<dbReference type="EMBL" id="MEHK01000001">
    <property type="protein sequence ID" value="OEJ30022.1"/>
    <property type="molecule type" value="Genomic_DNA"/>
</dbReference>
<proteinExistence type="predicted"/>
<name>A0A1E5PKZ5_9ACTN</name>
<feature type="domain" description="Abortive infection protein-like C-terminal" evidence="1">
    <location>
        <begin position="91"/>
        <end position="150"/>
    </location>
</feature>
<dbReference type="AlphaFoldDB" id="A0A1E5PKZ5"/>
<dbReference type="InterPro" id="IPR026001">
    <property type="entry name" value="Abi-like_C"/>
</dbReference>
<evidence type="ECO:0000313" key="3">
    <source>
        <dbReference type="Proteomes" id="UP000095705"/>
    </source>
</evidence>